<keyword evidence="5" id="KW-1185">Reference proteome</keyword>
<dbReference type="EMBL" id="AP017655">
    <property type="protein sequence ID" value="BAV63062.1"/>
    <property type="molecule type" value="Genomic_DNA"/>
</dbReference>
<dbReference type="Proteomes" id="UP000218272">
    <property type="component" value="Chromosome SCLO_1"/>
</dbReference>
<dbReference type="PANTHER" id="PTHR24321:SF8">
    <property type="entry name" value="ESTRADIOL 17-BETA-DEHYDROGENASE 8-RELATED"/>
    <property type="match status" value="1"/>
</dbReference>
<dbReference type="FunFam" id="3.40.50.720:FF:000084">
    <property type="entry name" value="Short-chain dehydrogenase reductase"/>
    <property type="match status" value="1"/>
</dbReference>
<sequence length="254" mass="26939">MLGENFLAGKVAVITGAAQGLGAACSKVLAEAGAQVIATDVNEDLGKRLTAEVSRSGYYAKYCRHDVSNEDEWTILLKDIDASFGKVDILVNNAAIMEFEPLETMESAFFDRVISINLRGTFLGCKMILPLMKRAGGGSIINISSNAGVVANMEGQAAYAASKGGIRLLTKAVAHDYVRFNIRANSVHPGTMSTPRAAAVLEDPSLRSWAIGRTLMARPGEPSEVANVVAFLASDYSSYMTGSEVMVDGGYLAC</sequence>
<keyword evidence="2" id="KW-0560">Oxidoreductase</keyword>
<evidence type="ECO:0000256" key="2">
    <source>
        <dbReference type="ARBA" id="ARBA00023002"/>
    </source>
</evidence>
<dbReference type="AlphaFoldDB" id="A0A1E1EXY6"/>
<dbReference type="Gene3D" id="3.40.50.720">
    <property type="entry name" value="NAD(P)-binding Rossmann-like Domain"/>
    <property type="match status" value="1"/>
</dbReference>
<dbReference type="Pfam" id="PF13561">
    <property type="entry name" value="adh_short_C2"/>
    <property type="match status" value="1"/>
</dbReference>
<organism evidence="4 5">
    <name type="scientific">Sphingobium cloacae</name>
    <dbReference type="NCBI Taxonomy" id="120107"/>
    <lineage>
        <taxon>Bacteria</taxon>
        <taxon>Pseudomonadati</taxon>
        <taxon>Pseudomonadota</taxon>
        <taxon>Alphaproteobacteria</taxon>
        <taxon>Sphingomonadales</taxon>
        <taxon>Sphingomonadaceae</taxon>
        <taxon>Sphingobium</taxon>
    </lineage>
</organism>
<dbReference type="RefSeq" id="WP_083949256.1">
    <property type="nucleotide sequence ID" value="NZ_AP017655.1"/>
</dbReference>
<accession>A0A1E1EXY6</accession>
<protein>
    <submittedName>
        <fullName evidence="4">Cyclopentanol dehydrogenase</fullName>
    </submittedName>
</protein>
<proteinExistence type="inferred from homology"/>
<dbReference type="PANTHER" id="PTHR24321">
    <property type="entry name" value="DEHYDROGENASES, SHORT CHAIN"/>
    <property type="match status" value="1"/>
</dbReference>
<evidence type="ECO:0000256" key="1">
    <source>
        <dbReference type="ARBA" id="ARBA00006484"/>
    </source>
</evidence>
<dbReference type="SUPFAM" id="SSF51735">
    <property type="entry name" value="NAD(P)-binding Rossmann-fold domains"/>
    <property type="match status" value="1"/>
</dbReference>
<name>A0A1E1EXY6_9SPHN</name>
<dbReference type="PRINTS" id="PR00080">
    <property type="entry name" value="SDRFAMILY"/>
</dbReference>
<dbReference type="InterPro" id="IPR036291">
    <property type="entry name" value="NAD(P)-bd_dom_sf"/>
</dbReference>
<dbReference type="PRINTS" id="PR00081">
    <property type="entry name" value="GDHRDH"/>
</dbReference>
<dbReference type="InterPro" id="IPR002347">
    <property type="entry name" value="SDR_fam"/>
</dbReference>
<evidence type="ECO:0000313" key="5">
    <source>
        <dbReference type="Proteomes" id="UP000218272"/>
    </source>
</evidence>
<dbReference type="OrthoDB" id="5457012at2"/>
<comment type="catalytic activity">
    <reaction evidence="3">
        <text>2,5-dichlorocyclohexa-2,5-dien-1,4-diol + NAD(+) = 2,5-dichlorohydroquinone + NADH + H(+)</text>
        <dbReference type="Rhea" id="RHEA:15741"/>
        <dbReference type="ChEBI" id="CHEBI:15378"/>
        <dbReference type="ChEBI" id="CHEBI:27545"/>
        <dbReference type="ChEBI" id="CHEBI:28975"/>
        <dbReference type="ChEBI" id="CHEBI:57540"/>
        <dbReference type="ChEBI" id="CHEBI:57945"/>
    </reaction>
</comment>
<dbReference type="InterPro" id="IPR020904">
    <property type="entry name" value="Sc_DH/Rdtase_CS"/>
</dbReference>
<dbReference type="GO" id="GO:0016491">
    <property type="term" value="F:oxidoreductase activity"/>
    <property type="evidence" value="ECO:0007669"/>
    <property type="project" value="UniProtKB-KW"/>
</dbReference>
<gene>
    <name evidence="4" type="ORF">SCLO_1000220</name>
</gene>
<dbReference type="KEGG" id="sclo:SCLO_1000220"/>
<dbReference type="PROSITE" id="PS00061">
    <property type="entry name" value="ADH_SHORT"/>
    <property type="match status" value="1"/>
</dbReference>
<reference evidence="4 5" key="1">
    <citation type="submission" date="2016-10" db="EMBL/GenBank/DDBJ databases">
        <title>Complete Genome Sequence of the Nonylphenol-Degrading Bacterium Sphingobium cloacae JCM 10874T.</title>
        <authorList>
            <person name="Ootsuka M."/>
            <person name="Nishizawa T."/>
            <person name="Ohta H."/>
        </authorList>
    </citation>
    <scope>NUCLEOTIDE SEQUENCE [LARGE SCALE GENOMIC DNA]</scope>
    <source>
        <strain evidence="4 5">JCM 10874</strain>
    </source>
</reference>
<evidence type="ECO:0000256" key="3">
    <source>
        <dbReference type="ARBA" id="ARBA00051383"/>
    </source>
</evidence>
<evidence type="ECO:0000313" key="4">
    <source>
        <dbReference type="EMBL" id="BAV63062.1"/>
    </source>
</evidence>
<comment type="similarity">
    <text evidence="1">Belongs to the short-chain dehydrogenases/reductases (SDR) family.</text>
</comment>